<dbReference type="CDD" id="cd07813">
    <property type="entry name" value="COQ10p_like"/>
    <property type="match status" value="1"/>
</dbReference>
<dbReference type="OrthoDB" id="292693at2759"/>
<sequence length="286" mass="31016">MKALHPPRPQTLSLLRPRLQPQPQSLLHPLTQQHLSPNRTFVPNPFASSPFPSTPQTLTAKRTLPYPSSAIYNIIADVSQYSSFLPYCQSSNVIRWSSPDSVSKIRWPSEARLVVGWGGITEEFHSNIYCVPGRVVEAVGGNCKTTLPTEDILHHTSADPEHGTPSGTNTTKAAAQSGLLTHLLTRWTVRTLPYTQPSSIPKDGKAMSPPQEHTEVNLAIEFAFANPIYSMLSAGAAPKVAEMMICAFEERMRTLLGVTGSGTARQGQGQMSEMGATYGVVGRGAP</sequence>
<dbReference type="Pfam" id="PF03364">
    <property type="entry name" value="Polyketide_cyc"/>
    <property type="match status" value="1"/>
</dbReference>
<proteinExistence type="inferred from homology"/>
<keyword evidence="6" id="KW-1185">Reference proteome</keyword>
<dbReference type="Proteomes" id="UP000250266">
    <property type="component" value="Unassembled WGS sequence"/>
</dbReference>
<gene>
    <name evidence="5" type="ORF">K432DRAFT_384878</name>
</gene>
<dbReference type="GO" id="GO:0045333">
    <property type="term" value="P:cellular respiration"/>
    <property type="evidence" value="ECO:0007669"/>
    <property type="project" value="InterPro"/>
</dbReference>
<evidence type="ECO:0000256" key="3">
    <source>
        <dbReference type="ARBA" id="ARBA00024947"/>
    </source>
</evidence>
<organism evidence="5 6">
    <name type="scientific">Lepidopterella palustris CBS 459.81</name>
    <dbReference type="NCBI Taxonomy" id="1314670"/>
    <lineage>
        <taxon>Eukaryota</taxon>
        <taxon>Fungi</taxon>
        <taxon>Dikarya</taxon>
        <taxon>Ascomycota</taxon>
        <taxon>Pezizomycotina</taxon>
        <taxon>Dothideomycetes</taxon>
        <taxon>Pleosporomycetidae</taxon>
        <taxon>Mytilinidiales</taxon>
        <taxon>Argynnaceae</taxon>
        <taxon>Lepidopterella</taxon>
    </lineage>
</organism>
<evidence type="ECO:0000313" key="5">
    <source>
        <dbReference type="EMBL" id="OCK77217.1"/>
    </source>
</evidence>
<evidence type="ECO:0000313" key="6">
    <source>
        <dbReference type="Proteomes" id="UP000250266"/>
    </source>
</evidence>
<comment type="subunit">
    <text evidence="2">Interacts with coenzyme Q.</text>
</comment>
<evidence type="ECO:0000256" key="1">
    <source>
        <dbReference type="ARBA" id="ARBA00006885"/>
    </source>
</evidence>
<name>A0A8E2E4L2_9PEZI</name>
<dbReference type="AlphaFoldDB" id="A0A8E2E4L2"/>
<dbReference type="Gene3D" id="3.30.530.20">
    <property type="match status" value="1"/>
</dbReference>
<dbReference type="GO" id="GO:0005739">
    <property type="term" value="C:mitochondrion"/>
    <property type="evidence" value="ECO:0007669"/>
    <property type="project" value="TreeGrafter"/>
</dbReference>
<dbReference type="InterPro" id="IPR044996">
    <property type="entry name" value="COQ10-like"/>
</dbReference>
<dbReference type="EMBL" id="KV745145">
    <property type="protein sequence ID" value="OCK77217.1"/>
    <property type="molecule type" value="Genomic_DNA"/>
</dbReference>
<dbReference type="PANTHER" id="PTHR12901:SF10">
    <property type="entry name" value="COENZYME Q-BINDING PROTEIN COQ10, MITOCHONDRIAL"/>
    <property type="match status" value="1"/>
</dbReference>
<comment type="function">
    <text evidence="3">Required for the function of coenzyme Q in the respiratory chain. May serve as a chaperone or may be involved in the transport of Q6 from its site of synthesis to the catalytic sites of the respiratory complexes.</text>
</comment>
<comment type="similarity">
    <text evidence="1">Belongs to the COQ10 family.</text>
</comment>
<evidence type="ECO:0000256" key="2">
    <source>
        <dbReference type="ARBA" id="ARBA00011814"/>
    </source>
</evidence>
<dbReference type="InterPro" id="IPR005031">
    <property type="entry name" value="COQ10_START"/>
</dbReference>
<reference evidence="5 6" key="1">
    <citation type="journal article" date="2016" name="Nat. Commun.">
        <title>Ectomycorrhizal ecology is imprinted in the genome of the dominant symbiotic fungus Cenococcum geophilum.</title>
        <authorList>
            <consortium name="DOE Joint Genome Institute"/>
            <person name="Peter M."/>
            <person name="Kohler A."/>
            <person name="Ohm R.A."/>
            <person name="Kuo A."/>
            <person name="Krutzmann J."/>
            <person name="Morin E."/>
            <person name="Arend M."/>
            <person name="Barry K.W."/>
            <person name="Binder M."/>
            <person name="Choi C."/>
            <person name="Clum A."/>
            <person name="Copeland A."/>
            <person name="Grisel N."/>
            <person name="Haridas S."/>
            <person name="Kipfer T."/>
            <person name="LaButti K."/>
            <person name="Lindquist E."/>
            <person name="Lipzen A."/>
            <person name="Maire R."/>
            <person name="Meier B."/>
            <person name="Mihaltcheva S."/>
            <person name="Molinier V."/>
            <person name="Murat C."/>
            <person name="Poggeler S."/>
            <person name="Quandt C.A."/>
            <person name="Sperisen C."/>
            <person name="Tritt A."/>
            <person name="Tisserant E."/>
            <person name="Crous P.W."/>
            <person name="Henrissat B."/>
            <person name="Nehls U."/>
            <person name="Egli S."/>
            <person name="Spatafora J.W."/>
            <person name="Grigoriev I.V."/>
            <person name="Martin F.M."/>
        </authorList>
    </citation>
    <scope>NUCLEOTIDE SEQUENCE [LARGE SCALE GENOMIC DNA]</scope>
    <source>
        <strain evidence="5 6">CBS 459.81</strain>
    </source>
</reference>
<dbReference type="SUPFAM" id="SSF55961">
    <property type="entry name" value="Bet v1-like"/>
    <property type="match status" value="1"/>
</dbReference>
<dbReference type="PANTHER" id="PTHR12901">
    <property type="entry name" value="SPERM PROTEIN HOMOLOG"/>
    <property type="match status" value="1"/>
</dbReference>
<dbReference type="InterPro" id="IPR023393">
    <property type="entry name" value="START-like_dom_sf"/>
</dbReference>
<protein>
    <recommendedName>
        <fullName evidence="4">Coenzyme Q-binding protein COQ10 START domain-containing protein</fullName>
    </recommendedName>
</protein>
<evidence type="ECO:0000259" key="4">
    <source>
        <dbReference type="Pfam" id="PF03364"/>
    </source>
</evidence>
<feature type="domain" description="Coenzyme Q-binding protein COQ10 START" evidence="4">
    <location>
        <begin position="64"/>
        <end position="249"/>
    </location>
</feature>
<dbReference type="GO" id="GO:0048039">
    <property type="term" value="F:ubiquinone binding"/>
    <property type="evidence" value="ECO:0007669"/>
    <property type="project" value="InterPro"/>
</dbReference>
<accession>A0A8E2E4L2</accession>